<accession>A0A830F6V5</accession>
<dbReference type="Proteomes" id="UP000628840">
    <property type="component" value="Unassembled WGS sequence"/>
</dbReference>
<evidence type="ECO:0000256" key="1">
    <source>
        <dbReference type="SAM" id="MobiDB-lite"/>
    </source>
</evidence>
<feature type="compositionally biased region" description="Low complexity" evidence="1">
    <location>
        <begin position="101"/>
        <end position="117"/>
    </location>
</feature>
<evidence type="ECO:0000313" key="3">
    <source>
        <dbReference type="Proteomes" id="UP000628840"/>
    </source>
</evidence>
<dbReference type="AlphaFoldDB" id="A0A830F6V5"/>
<feature type="region of interest" description="Disordered" evidence="1">
    <location>
        <begin position="96"/>
        <end position="117"/>
    </location>
</feature>
<evidence type="ECO:0000313" key="2">
    <source>
        <dbReference type="EMBL" id="GGL44970.1"/>
    </source>
</evidence>
<dbReference type="EMBL" id="BMPF01000008">
    <property type="protein sequence ID" value="GGL44970.1"/>
    <property type="molecule type" value="Genomic_DNA"/>
</dbReference>
<protein>
    <submittedName>
        <fullName evidence="2">Uncharacterized protein</fullName>
    </submittedName>
</protein>
<sequence length="117" mass="12252">MRGGAERSYCPTCDSEREVAKTVGWQRDICRTCGTGVPSAHDADGPAELSSRIAPTTTQYCQYCGGERETVSTVAWQDDLCQGCQGGLTKTPVAEAALSRAPTPSASANASPSKGHE</sequence>
<gene>
    <name evidence="2" type="ORF">GCM10009037_30470</name>
</gene>
<keyword evidence="3" id="KW-1185">Reference proteome</keyword>
<organism evidence="2 3">
    <name type="scientific">Halarchaeum grantii</name>
    <dbReference type="NCBI Taxonomy" id="1193105"/>
    <lineage>
        <taxon>Archaea</taxon>
        <taxon>Methanobacteriati</taxon>
        <taxon>Methanobacteriota</taxon>
        <taxon>Stenosarchaea group</taxon>
        <taxon>Halobacteria</taxon>
        <taxon>Halobacteriales</taxon>
        <taxon>Halobacteriaceae</taxon>
    </lineage>
</organism>
<comment type="caution">
    <text evidence="2">The sequence shown here is derived from an EMBL/GenBank/DDBJ whole genome shotgun (WGS) entry which is preliminary data.</text>
</comment>
<reference evidence="2 3" key="1">
    <citation type="journal article" date="2019" name="Int. J. Syst. Evol. Microbiol.">
        <title>The Global Catalogue of Microorganisms (GCM) 10K type strain sequencing project: providing services to taxonomists for standard genome sequencing and annotation.</title>
        <authorList>
            <consortium name="The Broad Institute Genomics Platform"/>
            <consortium name="The Broad Institute Genome Sequencing Center for Infectious Disease"/>
            <person name="Wu L."/>
            <person name="Ma J."/>
        </authorList>
    </citation>
    <scope>NUCLEOTIDE SEQUENCE [LARGE SCALE GENOMIC DNA]</scope>
    <source>
        <strain evidence="2 3">JCM 19585</strain>
    </source>
</reference>
<name>A0A830F6V5_9EURY</name>
<proteinExistence type="predicted"/>